<organism evidence="5">
    <name type="scientific">hydrothermal vent metagenome</name>
    <dbReference type="NCBI Taxonomy" id="652676"/>
    <lineage>
        <taxon>unclassified sequences</taxon>
        <taxon>metagenomes</taxon>
        <taxon>ecological metagenomes</taxon>
    </lineage>
</organism>
<evidence type="ECO:0000256" key="1">
    <source>
        <dbReference type="ARBA" id="ARBA00022490"/>
    </source>
</evidence>
<gene>
    <name evidence="5" type="ORF">MNBD_ACTINO02-287</name>
</gene>
<keyword evidence="2" id="KW-0132">Cell division</keyword>
<dbReference type="PANTHER" id="PTHR34298">
    <property type="entry name" value="SEGREGATION AND CONDENSATION PROTEIN B"/>
    <property type="match status" value="1"/>
</dbReference>
<dbReference type="Gene3D" id="1.10.10.10">
    <property type="entry name" value="Winged helix-like DNA-binding domain superfamily/Winged helix DNA-binding domain"/>
    <property type="match status" value="2"/>
</dbReference>
<evidence type="ECO:0000313" key="5">
    <source>
        <dbReference type="EMBL" id="VAV94285.1"/>
    </source>
</evidence>
<dbReference type="Pfam" id="PF04079">
    <property type="entry name" value="SMC_ScpB"/>
    <property type="match status" value="1"/>
</dbReference>
<reference evidence="5" key="1">
    <citation type="submission" date="2018-06" db="EMBL/GenBank/DDBJ databases">
        <authorList>
            <person name="Zhirakovskaya E."/>
        </authorList>
    </citation>
    <scope>NUCLEOTIDE SEQUENCE</scope>
</reference>
<dbReference type="EMBL" id="UOEK01000055">
    <property type="protein sequence ID" value="VAV94285.1"/>
    <property type="molecule type" value="Genomic_DNA"/>
</dbReference>
<keyword evidence="3" id="KW-0159">Chromosome partition</keyword>
<dbReference type="InterPro" id="IPR036388">
    <property type="entry name" value="WH-like_DNA-bd_sf"/>
</dbReference>
<evidence type="ECO:0000256" key="4">
    <source>
        <dbReference type="ARBA" id="ARBA00023306"/>
    </source>
</evidence>
<keyword evidence="1" id="KW-0963">Cytoplasm</keyword>
<dbReference type="InterPro" id="IPR036390">
    <property type="entry name" value="WH_DNA-bd_sf"/>
</dbReference>
<sequence>MDVASTIEAILFVAEEPVSGAELSQLLEAPRTEVDEALLTLQDRHQTGPSGLVVRNTGGGWRLYTDPEAKPYLERFAATERATRLSKAALETMAIVAYKQPISRGQVAEVRGVDSDRVLRTLERRGLIFEAGRAEGPGQAVLYSTTNLFLEKLGLSSLAELPPLADHVPPAGVVDVLERPFRPEE</sequence>
<accession>A0A3B0SH67</accession>
<proteinExistence type="predicted"/>
<dbReference type="GO" id="GO:0051304">
    <property type="term" value="P:chromosome separation"/>
    <property type="evidence" value="ECO:0007669"/>
    <property type="project" value="InterPro"/>
</dbReference>
<dbReference type="NCBIfam" id="TIGR00281">
    <property type="entry name" value="SMC-Scp complex subunit ScpB"/>
    <property type="match status" value="1"/>
</dbReference>
<feature type="non-terminal residue" evidence="5">
    <location>
        <position position="185"/>
    </location>
</feature>
<protein>
    <submittedName>
        <fullName evidence="5">Segregation and condensation protein B</fullName>
    </submittedName>
</protein>
<name>A0A3B0SH67_9ZZZZ</name>
<dbReference type="PANTHER" id="PTHR34298:SF2">
    <property type="entry name" value="SEGREGATION AND CONDENSATION PROTEIN B"/>
    <property type="match status" value="1"/>
</dbReference>
<dbReference type="InterPro" id="IPR005234">
    <property type="entry name" value="ScpB_csome_segregation"/>
</dbReference>
<evidence type="ECO:0000256" key="3">
    <source>
        <dbReference type="ARBA" id="ARBA00022829"/>
    </source>
</evidence>
<keyword evidence="4" id="KW-0131">Cell cycle</keyword>
<dbReference type="PIRSF" id="PIRSF019345">
    <property type="entry name" value="ScpB"/>
    <property type="match status" value="1"/>
</dbReference>
<evidence type="ECO:0000256" key="2">
    <source>
        <dbReference type="ARBA" id="ARBA00022618"/>
    </source>
</evidence>
<dbReference type="AlphaFoldDB" id="A0A3B0SH67"/>
<dbReference type="SUPFAM" id="SSF46785">
    <property type="entry name" value="Winged helix' DNA-binding domain"/>
    <property type="match status" value="2"/>
</dbReference>
<dbReference type="GO" id="GO:0051301">
    <property type="term" value="P:cell division"/>
    <property type="evidence" value="ECO:0007669"/>
    <property type="project" value="UniProtKB-KW"/>
</dbReference>